<gene>
    <name evidence="1" type="ORF">H6G24_23330</name>
</gene>
<dbReference type="Gene3D" id="3.40.50.11970">
    <property type="match status" value="1"/>
</dbReference>
<dbReference type="PANTHER" id="PTHR37835">
    <property type="entry name" value="ALPHA-CLOSTRIPAIN"/>
    <property type="match status" value="1"/>
</dbReference>
<dbReference type="EMBL" id="JACJQH010000040">
    <property type="protein sequence ID" value="MBD2198403.1"/>
    <property type="molecule type" value="Genomic_DNA"/>
</dbReference>
<comment type="caution">
    <text evidence="1">The sequence shown here is derived from an EMBL/GenBank/DDBJ whole genome shotgun (WGS) entry which is preliminary data.</text>
</comment>
<dbReference type="InterPro" id="IPR005077">
    <property type="entry name" value="Peptidase_C11"/>
</dbReference>
<protein>
    <recommendedName>
        <fullName evidence="3">Clostripain</fullName>
    </recommendedName>
</protein>
<name>A0ABR8AES5_9CYAN</name>
<dbReference type="RefSeq" id="WP_190545976.1">
    <property type="nucleotide sequence ID" value="NZ_CAWPNO010000074.1"/>
</dbReference>
<organism evidence="1 2">
    <name type="scientific">Calothrix parietina FACHB-288</name>
    <dbReference type="NCBI Taxonomy" id="2692896"/>
    <lineage>
        <taxon>Bacteria</taxon>
        <taxon>Bacillati</taxon>
        <taxon>Cyanobacteriota</taxon>
        <taxon>Cyanophyceae</taxon>
        <taxon>Nostocales</taxon>
        <taxon>Calotrichaceae</taxon>
        <taxon>Calothrix</taxon>
    </lineage>
</organism>
<dbReference type="Proteomes" id="UP000658514">
    <property type="component" value="Unassembled WGS sequence"/>
</dbReference>
<evidence type="ECO:0000313" key="1">
    <source>
        <dbReference type="EMBL" id="MBD2198403.1"/>
    </source>
</evidence>
<sequence>MTHNERHWTVMVYMAGDNGKVFEQLQGKRLMAPMEAQGYQDIAEMEAVGSTPEVAVLVQFDTLSDREHTYRIYIRPSEEPRQIENIPEQNMGDPRSLRDFIVWGIENYPAENYAVILWNHGTGWKEDDIYAFARSRGVEIQASQDEVRSLTRNHQRLSRAFFLSSITEVLQLEDEDSRAIAFDDSSLDFLDNAKLQQAFQEAEAITGKKVSLICMDACLMGMVEVAYQLRANANYMVASQEVEPITGYPYTAILQNLTAYPEMTSEMLAKLIVQEYGRYYEGESRGSVTQITQSATNLKVVEKLAEALGRLADVLHQLLTDEDIYAENALYNAQRKAVRFKDSDFVDLYDFLKVLRDRYAGESNVLTQVISEVMDLMIVEVEPQLILANVTSGVRFKRVKGLSIYSPVRGYCPFYEKSEFAGYGWGQLIRFHNHVDEE</sequence>
<evidence type="ECO:0000313" key="2">
    <source>
        <dbReference type="Proteomes" id="UP000658514"/>
    </source>
</evidence>
<reference evidence="1 2" key="1">
    <citation type="journal article" date="2020" name="ISME J.">
        <title>Comparative genomics reveals insights into cyanobacterial evolution and habitat adaptation.</title>
        <authorList>
            <person name="Chen M.Y."/>
            <person name="Teng W.K."/>
            <person name="Zhao L."/>
            <person name="Hu C.X."/>
            <person name="Zhou Y.K."/>
            <person name="Han B.P."/>
            <person name="Song L.R."/>
            <person name="Shu W.S."/>
        </authorList>
    </citation>
    <scope>NUCLEOTIDE SEQUENCE [LARGE SCALE GENOMIC DNA]</scope>
    <source>
        <strain evidence="1 2">FACHB-288</strain>
    </source>
</reference>
<evidence type="ECO:0008006" key="3">
    <source>
        <dbReference type="Google" id="ProtNLM"/>
    </source>
</evidence>
<dbReference type="PANTHER" id="PTHR37835:SF1">
    <property type="entry name" value="ALPHA-CLOSTRIPAIN"/>
    <property type="match status" value="1"/>
</dbReference>
<dbReference type="Pfam" id="PF03415">
    <property type="entry name" value="Peptidase_C11"/>
    <property type="match status" value="2"/>
</dbReference>
<keyword evidence="2" id="KW-1185">Reference proteome</keyword>
<accession>A0ABR8AES5</accession>
<proteinExistence type="predicted"/>